<evidence type="ECO:0000313" key="1">
    <source>
        <dbReference type="EMBL" id="GIX68796.1"/>
    </source>
</evidence>
<comment type="caution">
    <text evidence="1">The sequence shown here is derived from an EMBL/GenBank/DDBJ whole genome shotgun (WGS) entry which is preliminary data.</text>
</comment>
<name>A0AAV4M9N9_CAEEX</name>
<reference evidence="1 2" key="1">
    <citation type="submission" date="2021-06" db="EMBL/GenBank/DDBJ databases">
        <title>Caerostris extrusa draft genome.</title>
        <authorList>
            <person name="Kono N."/>
            <person name="Arakawa K."/>
        </authorList>
    </citation>
    <scope>NUCLEOTIDE SEQUENCE [LARGE SCALE GENOMIC DNA]</scope>
</reference>
<dbReference type="Proteomes" id="UP001054945">
    <property type="component" value="Unassembled WGS sequence"/>
</dbReference>
<gene>
    <name evidence="1" type="ORF">CEXT_124331</name>
</gene>
<dbReference type="AlphaFoldDB" id="A0AAV4M9N9"/>
<keyword evidence="2" id="KW-1185">Reference proteome</keyword>
<accession>A0AAV4M9N9</accession>
<sequence>MSSDGCEPFDIGTGPTLSPMTAGGHQAHCYALLASVSGHVLTLSIVHIICFPISLSVPSLYILSISDGTFLGCCLFQEFCQSTHISHSVLKSLIVQFTTMQLSIENAHETYTMMHDYCGSVCMAFQLSI</sequence>
<organism evidence="1 2">
    <name type="scientific">Caerostris extrusa</name>
    <name type="common">Bark spider</name>
    <name type="synonym">Caerostris bankana</name>
    <dbReference type="NCBI Taxonomy" id="172846"/>
    <lineage>
        <taxon>Eukaryota</taxon>
        <taxon>Metazoa</taxon>
        <taxon>Ecdysozoa</taxon>
        <taxon>Arthropoda</taxon>
        <taxon>Chelicerata</taxon>
        <taxon>Arachnida</taxon>
        <taxon>Araneae</taxon>
        <taxon>Araneomorphae</taxon>
        <taxon>Entelegynae</taxon>
        <taxon>Araneoidea</taxon>
        <taxon>Araneidae</taxon>
        <taxon>Caerostris</taxon>
    </lineage>
</organism>
<dbReference type="EMBL" id="BPLR01019525">
    <property type="protein sequence ID" value="GIX68796.1"/>
    <property type="molecule type" value="Genomic_DNA"/>
</dbReference>
<protein>
    <submittedName>
        <fullName evidence="1">Uncharacterized protein</fullName>
    </submittedName>
</protein>
<proteinExistence type="predicted"/>
<evidence type="ECO:0000313" key="2">
    <source>
        <dbReference type="Proteomes" id="UP001054945"/>
    </source>
</evidence>